<dbReference type="EMBL" id="CAJVQC010021049">
    <property type="protein sequence ID" value="CAG8711471.1"/>
    <property type="molecule type" value="Genomic_DNA"/>
</dbReference>
<evidence type="ECO:0000313" key="1">
    <source>
        <dbReference type="EMBL" id="CAG8711471.1"/>
    </source>
</evidence>
<keyword evidence="2" id="KW-1185">Reference proteome</keyword>
<protein>
    <submittedName>
        <fullName evidence="1">24718_t:CDS:1</fullName>
    </submittedName>
</protein>
<gene>
    <name evidence="1" type="ORF">RPERSI_LOCUS10572</name>
</gene>
<name>A0ACA9PL23_9GLOM</name>
<reference evidence="1" key="1">
    <citation type="submission" date="2021-06" db="EMBL/GenBank/DDBJ databases">
        <authorList>
            <person name="Kallberg Y."/>
            <person name="Tangrot J."/>
            <person name="Rosling A."/>
        </authorList>
    </citation>
    <scope>NUCLEOTIDE SEQUENCE</scope>
    <source>
        <strain evidence="1">MA461A</strain>
    </source>
</reference>
<organism evidence="1 2">
    <name type="scientific">Racocetra persica</name>
    <dbReference type="NCBI Taxonomy" id="160502"/>
    <lineage>
        <taxon>Eukaryota</taxon>
        <taxon>Fungi</taxon>
        <taxon>Fungi incertae sedis</taxon>
        <taxon>Mucoromycota</taxon>
        <taxon>Glomeromycotina</taxon>
        <taxon>Glomeromycetes</taxon>
        <taxon>Diversisporales</taxon>
        <taxon>Gigasporaceae</taxon>
        <taxon>Racocetra</taxon>
    </lineage>
</organism>
<dbReference type="Proteomes" id="UP000789920">
    <property type="component" value="Unassembled WGS sequence"/>
</dbReference>
<comment type="caution">
    <text evidence="1">The sequence shown here is derived from an EMBL/GenBank/DDBJ whole genome shotgun (WGS) entry which is preliminary data.</text>
</comment>
<evidence type="ECO:0000313" key="2">
    <source>
        <dbReference type="Proteomes" id="UP000789920"/>
    </source>
</evidence>
<feature type="non-terminal residue" evidence="1">
    <location>
        <position position="1"/>
    </location>
</feature>
<accession>A0ACA9PL23</accession>
<sequence length="160" mass="18571">KKANNPTLVYLSNLKNQYHYRSISVELLDSDIYEDNTVVIVTDNGYQYDYFSKCFTTILSSITKKQKSQRYNQFQRVDDIIISNTFEEESDQQVNPSSDLSNSKKGSYNLNDDEGLQTIDLNNINLDLEDYVDNLFIAFDSFNFNYNSNQKISTSMNDNL</sequence>
<proteinExistence type="predicted"/>